<sequence length="413" mass="47188">MSRIELLRSFFNQRLAAAAEEIFRVVEKTIAEYQDEMSRSEERNSRLQKLLDITIKPEIKLYRADTQLQQLPACGEQVPSEQEEWIHSLGQEDPQSGPGGSTVWSRRIHSLGQEDPQPVHIKEEQQELWTSLGEGQESDTTEFIFTSACVQSDCNQDPPQPSHLYQTQSTSTSYEQLKRGTTEDRQLLETPSASQPVSAGKSIHPSSPSKSRCKVCGKMFLMKSYFFKHVRMHTKMRERVCGVCGKQVELEALKDHVQAHIDAQFTCQFCSKCFTKNNALRLHMRIHTGEKPYRCSVCGRGFAGATNLTNHMRIHTGYKPHRCTECGRCFSVLGHLQTHMRSHTGEKPYRCTVCGKGFSVSCNLTQHMMIHTGERPYHCPDCQKGFITMVRLRRHQIAVHMQGAMFFCNEQQL</sequence>
<dbReference type="Pfam" id="PF00096">
    <property type="entry name" value="zf-C2H2"/>
    <property type="match status" value="5"/>
</dbReference>
<keyword evidence="6" id="KW-0862">Zinc</keyword>
<dbReference type="FunFam" id="3.30.160.60:FF:001498">
    <property type="entry name" value="Zinc finger protein 404"/>
    <property type="match status" value="1"/>
</dbReference>
<dbReference type="PROSITE" id="PS00028">
    <property type="entry name" value="ZINC_FINGER_C2H2_1"/>
    <property type="match status" value="6"/>
</dbReference>
<keyword evidence="7" id="KW-0805">Transcription regulation</keyword>
<gene>
    <name evidence="15" type="primary">LOC110513695</name>
</gene>
<dbReference type="PANTHER" id="PTHR24404:SF114">
    <property type="entry name" value="KLUMPFUSS, ISOFORM B-RELATED"/>
    <property type="match status" value="1"/>
</dbReference>
<feature type="region of interest" description="Disordered" evidence="13">
    <location>
        <begin position="154"/>
        <end position="211"/>
    </location>
</feature>
<comment type="subcellular location">
    <subcellularLocation>
        <location evidence="1">Nucleus</location>
    </subcellularLocation>
</comment>
<dbReference type="GO" id="GO:0003700">
    <property type="term" value="F:DNA-binding transcription factor activity"/>
    <property type="evidence" value="ECO:0007669"/>
    <property type="project" value="TreeGrafter"/>
</dbReference>
<dbReference type="GO" id="GO:0045596">
    <property type="term" value="P:negative regulation of cell differentiation"/>
    <property type="evidence" value="ECO:0007669"/>
    <property type="project" value="UniProtKB-ARBA"/>
</dbReference>
<accession>A0A8K9X8K0</accession>
<dbReference type="InterPro" id="IPR036236">
    <property type="entry name" value="Znf_C2H2_sf"/>
</dbReference>
<evidence type="ECO:0000256" key="1">
    <source>
        <dbReference type="ARBA" id="ARBA00004123"/>
    </source>
</evidence>
<dbReference type="RefSeq" id="XP_036829141.1">
    <property type="nucleotide sequence ID" value="XM_036973246.1"/>
</dbReference>
<dbReference type="GO" id="GO:0005634">
    <property type="term" value="C:nucleus"/>
    <property type="evidence" value="ECO:0007669"/>
    <property type="project" value="UniProtKB-SubCell"/>
</dbReference>
<keyword evidence="9" id="KW-0804">Transcription</keyword>
<evidence type="ECO:0000256" key="5">
    <source>
        <dbReference type="ARBA" id="ARBA00022771"/>
    </source>
</evidence>
<dbReference type="AlphaFoldDB" id="A0A8K9X8K0"/>
<dbReference type="GO" id="GO:0000978">
    <property type="term" value="F:RNA polymerase II cis-regulatory region sequence-specific DNA binding"/>
    <property type="evidence" value="ECO:0007669"/>
    <property type="project" value="TreeGrafter"/>
</dbReference>
<feature type="domain" description="C2H2-type" evidence="14">
    <location>
        <begin position="265"/>
        <end position="292"/>
    </location>
</feature>
<protein>
    <recommendedName>
        <fullName evidence="14">C2H2-type domain-containing protein</fullName>
    </recommendedName>
</protein>
<evidence type="ECO:0000313" key="16">
    <source>
        <dbReference type="Proteomes" id="UP000694395"/>
    </source>
</evidence>
<feature type="domain" description="C2H2-type" evidence="14">
    <location>
        <begin position="377"/>
        <end position="400"/>
    </location>
</feature>
<dbReference type="FunFam" id="3.30.160.60:FF:000690">
    <property type="entry name" value="Zinc finger protein 354C"/>
    <property type="match status" value="1"/>
</dbReference>
<dbReference type="FunFam" id="3.30.160.60:FF:001954">
    <property type="entry name" value="Zinc finger protein 787"/>
    <property type="match status" value="1"/>
</dbReference>
<feature type="domain" description="C2H2-type" evidence="14">
    <location>
        <begin position="211"/>
        <end position="238"/>
    </location>
</feature>
<keyword evidence="8" id="KW-0238">DNA-binding</keyword>
<dbReference type="GO" id="GO:0008270">
    <property type="term" value="F:zinc ion binding"/>
    <property type="evidence" value="ECO:0007669"/>
    <property type="project" value="UniProtKB-KW"/>
</dbReference>
<evidence type="ECO:0000256" key="11">
    <source>
        <dbReference type="PROSITE-ProRule" id="PRU00042"/>
    </source>
</evidence>
<keyword evidence="10" id="KW-0539">Nucleus</keyword>
<dbReference type="Ensembl" id="ENSOMYT00000141550.1">
    <property type="protein sequence ID" value="ENSOMYP00000129128.1"/>
    <property type="gene ID" value="ENSOMYG00000071895.1"/>
</dbReference>
<dbReference type="KEGG" id="omy:110513695"/>
<feature type="domain" description="C2H2-type" evidence="14">
    <location>
        <begin position="293"/>
        <end position="320"/>
    </location>
</feature>
<feature type="domain" description="C2H2-type" evidence="14">
    <location>
        <begin position="321"/>
        <end position="348"/>
    </location>
</feature>
<dbReference type="SUPFAM" id="SSF57667">
    <property type="entry name" value="beta-beta-alpha zinc fingers"/>
    <property type="match status" value="4"/>
</dbReference>
<evidence type="ECO:0000256" key="4">
    <source>
        <dbReference type="ARBA" id="ARBA00022737"/>
    </source>
</evidence>
<dbReference type="InterPro" id="IPR050589">
    <property type="entry name" value="Ikaros_C2H2-ZF"/>
</dbReference>
<proteinExistence type="inferred from homology"/>
<dbReference type="SMART" id="SM00355">
    <property type="entry name" value="ZnF_C2H2"/>
    <property type="match status" value="7"/>
</dbReference>
<dbReference type="Gene3D" id="3.30.160.60">
    <property type="entry name" value="Classic Zinc Finger"/>
    <property type="match status" value="6"/>
</dbReference>
<evidence type="ECO:0000256" key="7">
    <source>
        <dbReference type="ARBA" id="ARBA00023015"/>
    </source>
</evidence>
<organism evidence="15 16">
    <name type="scientific">Oncorhynchus mykiss</name>
    <name type="common">Rainbow trout</name>
    <name type="synonym">Salmo gairdneri</name>
    <dbReference type="NCBI Taxonomy" id="8022"/>
    <lineage>
        <taxon>Eukaryota</taxon>
        <taxon>Metazoa</taxon>
        <taxon>Chordata</taxon>
        <taxon>Craniata</taxon>
        <taxon>Vertebrata</taxon>
        <taxon>Euteleostomi</taxon>
        <taxon>Actinopterygii</taxon>
        <taxon>Neopterygii</taxon>
        <taxon>Teleostei</taxon>
        <taxon>Protacanthopterygii</taxon>
        <taxon>Salmoniformes</taxon>
        <taxon>Salmonidae</taxon>
        <taxon>Salmoninae</taxon>
        <taxon>Oncorhynchus</taxon>
    </lineage>
</organism>
<keyword evidence="12" id="KW-0175">Coiled coil</keyword>
<evidence type="ECO:0000313" key="15">
    <source>
        <dbReference type="Ensembl" id="ENSOMYP00000129128.1"/>
    </source>
</evidence>
<evidence type="ECO:0000256" key="10">
    <source>
        <dbReference type="ARBA" id="ARBA00023242"/>
    </source>
</evidence>
<dbReference type="PROSITE" id="PS50157">
    <property type="entry name" value="ZINC_FINGER_C2H2_2"/>
    <property type="match status" value="6"/>
</dbReference>
<dbReference type="GeneTree" id="ENSGT01150000286953"/>
<dbReference type="GO" id="GO:0006357">
    <property type="term" value="P:regulation of transcription by RNA polymerase II"/>
    <property type="evidence" value="ECO:0007669"/>
    <property type="project" value="TreeGrafter"/>
</dbReference>
<comment type="similarity">
    <text evidence="2">Belongs to the krueppel C2H2-type zinc-finger protein family.</text>
</comment>
<dbReference type="GeneID" id="110513695"/>
<evidence type="ECO:0000256" key="6">
    <source>
        <dbReference type="ARBA" id="ARBA00022833"/>
    </source>
</evidence>
<evidence type="ECO:0000259" key="14">
    <source>
        <dbReference type="PROSITE" id="PS50157"/>
    </source>
</evidence>
<evidence type="ECO:0000256" key="13">
    <source>
        <dbReference type="SAM" id="MobiDB-lite"/>
    </source>
</evidence>
<reference evidence="15" key="1">
    <citation type="submission" date="2025-08" db="UniProtKB">
        <authorList>
            <consortium name="Ensembl"/>
        </authorList>
    </citation>
    <scope>IDENTIFICATION</scope>
</reference>
<evidence type="ECO:0000256" key="9">
    <source>
        <dbReference type="ARBA" id="ARBA00023163"/>
    </source>
</evidence>
<feature type="compositionally biased region" description="Basic and acidic residues" evidence="13">
    <location>
        <begin position="176"/>
        <end position="187"/>
    </location>
</feature>
<evidence type="ECO:0000256" key="2">
    <source>
        <dbReference type="ARBA" id="ARBA00006991"/>
    </source>
</evidence>
<name>A0A8K9X8K0_ONCMY</name>
<dbReference type="InterPro" id="IPR013087">
    <property type="entry name" value="Znf_C2H2_type"/>
</dbReference>
<reference evidence="15" key="2">
    <citation type="submission" date="2025-09" db="UniProtKB">
        <authorList>
            <consortium name="Ensembl"/>
        </authorList>
    </citation>
    <scope>IDENTIFICATION</scope>
</reference>
<keyword evidence="3" id="KW-0479">Metal-binding</keyword>
<feature type="compositionally biased region" description="Polar residues" evidence="13">
    <location>
        <begin position="154"/>
        <end position="175"/>
    </location>
</feature>
<feature type="coiled-coil region" evidence="12">
    <location>
        <begin position="16"/>
        <end position="50"/>
    </location>
</feature>
<dbReference type="FunFam" id="3.30.160.60:FF:000770">
    <property type="entry name" value="zinc finger protein 16"/>
    <property type="match status" value="1"/>
</dbReference>
<keyword evidence="4" id="KW-0677">Repeat</keyword>
<evidence type="ECO:0000256" key="12">
    <source>
        <dbReference type="SAM" id="Coils"/>
    </source>
</evidence>
<evidence type="ECO:0000256" key="3">
    <source>
        <dbReference type="ARBA" id="ARBA00022723"/>
    </source>
</evidence>
<evidence type="ECO:0000256" key="8">
    <source>
        <dbReference type="ARBA" id="ARBA00023125"/>
    </source>
</evidence>
<dbReference type="Proteomes" id="UP000694395">
    <property type="component" value="Unassembled WGS sequence"/>
</dbReference>
<dbReference type="OrthoDB" id="6077919at2759"/>
<keyword evidence="5 11" id="KW-0863">Zinc-finger</keyword>
<dbReference type="PANTHER" id="PTHR24404">
    <property type="entry name" value="ZINC FINGER PROTEIN"/>
    <property type="match status" value="1"/>
</dbReference>
<feature type="domain" description="C2H2-type" evidence="14">
    <location>
        <begin position="349"/>
        <end position="376"/>
    </location>
</feature>
<keyword evidence="16" id="KW-1185">Reference proteome</keyword>
<dbReference type="FunFam" id="3.30.160.60:FF:000912">
    <property type="entry name" value="Zinc finger protein 660"/>
    <property type="match status" value="1"/>
</dbReference>